<feature type="domain" description="Endonuclease/exonuclease/phosphatase" evidence="2">
    <location>
        <begin position="52"/>
        <end position="414"/>
    </location>
</feature>
<dbReference type="KEGG" id="slf:JEQ17_12075"/>
<dbReference type="RefSeq" id="WP_200395262.1">
    <property type="nucleotide sequence ID" value="NZ_CP066831.1"/>
</dbReference>
<proteinExistence type="predicted"/>
<evidence type="ECO:0000313" key="3">
    <source>
        <dbReference type="EMBL" id="QQM40135.1"/>
    </source>
</evidence>
<name>A0A7T7I318_9ACTN</name>
<feature type="chain" id="PRO_5039695831" evidence="1">
    <location>
        <begin position="27"/>
        <end position="424"/>
    </location>
</feature>
<evidence type="ECO:0000313" key="4">
    <source>
        <dbReference type="Proteomes" id="UP000595636"/>
    </source>
</evidence>
<dbReference type="PROSITE" id="PS51318">
    <property type="entry name" value="TAT"/>
    <property type="match status" value="1"/>
</dbReference>
<dbReference type="EMBL" id="CP066831">
    <property type="protein sequence ID" value="QQM40135.1"/>
    <property type="molecule type" value="Genomic_DNA"/>
</dbReference>
<protein>
    <submittedName>
        <fullName evidence="3">Endonuclease/exonuclease/phosphatase family protein</fullName>
    </submittedName>
</protein>
<feature type="signal peptide" evidence="1">
    <location>
        <begin position="1"/>
        <end position="26"/>
    </location>
</feature>
<dbReference type="AlphaFoldDB" id="A0A7T7I318"/>
<keyword evidence="4" id="KW-1185">Reference proteome</keyword>
<dbReference type="Proteomes" id="UP000595636">
    <property type="component" value="Chromosome"/>
</dbReference>
<sequence>MNHPRPHSPSFSRRAALAGLTGAALAGTTAFGASASASASAGSSRRAVRFATFNASLNRGTQGALVTDLSTPDNQQARNVAETIQRVDPDVLLINEFDYDADGTAVRLFLRNYLAVGQNGAKPVRFPYRFTAPVNTGVASGVDLDGRNGAVTTPGSDAYGQDAFGYGWFPGQYGMAVLSKYPIDVRAARTFQHFLWKDMPGNVMPARYYSAEATAILRLSSKSHWDLPIRLGHGSSSTVHFLVSHPTPPTFDGAEDRNGRRNHDEIRLWADYIGGRRRGAYLYDDRGVRGGLRGGARFVIAGDLNADPFDGDSYDNAVRQLLDHSAVREPAVPPASRGGVEASRLQGGANVSHVGNPAYDTADFGDTAPGNLRVDHVIPSRGLIPVGNGVFWPTSDDPLYRLVGNGTVVPTSDHRMVWQDVRLG</sequence>
<evidence type="ECO:0000256" key="1">
    <source>
        <dbReference type="SAM" id="SignalP"/>
    </source>
</evidence>
<dbReference type="InterPro" id="IPR005135">
    <property type="entry name" value="Endo/exonuclease/phosphatase"/>
</dbReference>
<dbReference type="Gene3D" id="3.60.10.10">
    <property type="entry name" value="Endonuclease/exonuclease/phosphatase"/>
    <property type="match status" value="1"/>
</dbReference>
<keyword evidence="1" id="KW-0732">Signal</keyword>
<dbReference type="InterPro" id="IPR036691">
    <property type="entry name" value="Endo/exonu/phosph_ase_sf"/>
</dbReference>
<keyword evidence="3" id="KW-0540">Nuclease</keyword>
<dbReference type="GO" id="GO:0004527">
    <property type="term" value="F:exonuclease activity"/>
    <property type="evidence" value="ECO:0007669"/>
    <property type="project" value="UniProtKB-KW"/>
</dbReference>
<gene>
    <name evidence="3" type="ORF">JEQ17_12075</name>
</gene>
<organism evidence="3 4">
    <name type="scientific">Streptomyces liliifuscus</name>
    <dbReference type="NCBI Taxonomy" id="2797636"/>
    <lineage>
        <taxon>Bacteria</taxon>
        <taxon>Bacillati</taxon>
        <taxon>Actinomycetota</taxon>
        <taxon>Actinomycetes</taxon>
        <taxon>Kitasatosporales</taxon>
        <taxon>Streptomycetaceae</taxon>
        <taxon>Streptomyces</taxon>
    </lineage>
</organism>
<dbReference type="SUPFAM" id="SSF56219">
    <property type="entry name" value="DNase I-like"/>
    <property type="match status" value="1"/>
</dbReference>
<keyword evidence="3" id="KW-0378">Hydrolase</keyword>
<reference evidence="3 4" key="1">
    <citation type="submission" date="2020-12" db="EMBL/GenBank/DDBJ databases">
        <title>A novel species.</title>
        <authorList>
            <person name="Li K."/>
        </authorList>
    </citation>
    <scope>NUCLEOTIDE SEQUENCE [LARGE SCALE GENOMIC DNA]</scope>
    <source>
        <strain evidence="3 4">ZYC-3</strain>
    </source>
</reference>
<dbReference type="InterPro" id="IPR006311">
    <property type="entry name" value="TAT_signal"/>
</dbReference>
<dbReference type="GO" id="GO:0004519">
    <property type="term" value="F:endonuclease activity"/>
    <property type="evidence" value="ECO:0007669"/>
    <property type="project" value="UniProtKB-KW"/>
</dbReference>
<dbReference type="Pfam" id="PF03372">
    <property type="entry name" value="Exo_endo_phos"/>
    <property type="match status" value="1"/>
</dbReference>
<evidence type="ECO:0000259" key="2">
    <source>
        <dbReference type="Pfam" id="PF03372"/>
    </source>
</evidence>
<keyword evidence="3" id="KW-0269">Exonuclease</keyword>
<keyword evidence="3" id="KW-0255">Endonuclease</keyword>
<accession>A0A7T7I318</accession>